<feature type="domain" description="CusB-like beta-barrel" evidence="3">
    <location>
        <begin position="205"/>
        <end position="279"/>
    </location>
</feature>
<reference evidence="5 6" key="1">
    <citation type="submission" date="2019-12" db="EMBL/GenBank/DDBJ databases">
        <authorList>
            <person name="Zhao J."/>
        </authorList>
    </citation>
    <scope>NUCLEOTIDE SEQUENCE [LARGE SCALE GENOMIC DNA]</scope>
    <source>
        <strain evidence="5 6">S-15</strain>
    </source>
</reference>
<keyword evidence="2" id="KW-0175">Coiled coil</keyword>
<name>A0A6N9NIX4_9FLAO</name>
<comment type="similarity">
    <text evidence="1">Belongs to the membrane fusion protein (MFP) (TC 8.A.1) family.</text>
</comment>
<dbReference type="SUPFAM" id="SSF111369">
    <property type="entry name" value="HlyD-like secretion proteins"/>
    <property type="match status" value="1"/>
</dbReference>
<dbReference type="GO" id="GO:1990281">
    <property type="term" value="C:efflux pump complex"/>
    <property type="evidence" value="ECO:0007669"/>
    <property type="project" value="TreeGrafter"/>
</dbReference>
<evidence type="ECO:0000256" key="2">
    <source>
        <dbReference type="SAM" id="Coils"/>
    </source>
</evidence>
<protein>
    <submittedName>
        <fullName evidence="5">Efflux RND transporter periplasmic adaptor subunit</fullName>
    </submittedName>
</protein>
<organism evidence="5 6">
    <name type="scientific">Acidiluteibacter ferrifornacis</name>
    <dbReference type="NCBI Taxonomy" id="2692424"/>
    <lineage>
        <taxon>Bacteria</taxon>
        <taxon>Pseudomonadati</taxon>
        <taxon>Bacteroidota</taxon>
        <taxon>Flavobacteriia</taxon>
        <taxon>Flavobacteriales</taxon>
        <taxon>Cryomorphaceae</taxon>
        <taxon>Acidiluteibacter</taxon>
    </lineage>
</organism>
<dbReference type="InterPro" id="IPR006143">
    <property type="entry name" value="RND_pump_MFP"/>
</dbReference>
<dbReference type="GO" id="GO:0015562">
    <property type="term" value="F:efflux transmembrane transporter activity"/>
    <property type="evidence" value="ECO:0007669"/>
    <property type="project" value="TreeGrafter"/>
</dbReference>
<dbReference type="FunFam" id="2.40.30.170:FF:000010">
    <property type="entry name" value="Efflux RND transporter periplasmic adaptor subunit"/>
    <property type="match status" value="1"/>
</dbReference>
<feature type="coiled-coil region" evidence="2">
    <location>
        <begin position="110"/>
        <end position="168"/>
    </location>
</feature>
<dbReference type="EMBL" id="WWNE01000005">
    <property type="protein sequence ID" value="NBG65441.1"/>
    <property type="molecule type" value="Genomic_DNA"/>
</dbReference>
<dbReference type="AlphaFoldDB" id="A0A6N9NIX4"/>
<keyword evidence="6" id="KW-1185">Reference proteome</keyword>
<dbReference type="Gene3D" id="2.40.420.20">
    <property type="match status" value="1"/>
</dbReference>
<dbReference type="InterPro" id="IPR058637">
    <property type="entry name" value="YknX-like_C"/>
</dbReference>
<evidence type="ECO:0000256" key="1">
    <source>
        <dbReference type="ARBA" id="ARBA00009477"/>
    </source>
</evidence>
<evidence type="ECO:0000259" key="4">
    <source>
        <dbReference type="Pfam" id="PF25989"/>
    </source>
</evidence>
<comment type="caution">
    <text evidence="5">The sequence shown here is derived from an EMBL/GenBank/DDBJ whole genome shotgun (WGS) entry which is preliminary data.</text>
</comment>
<dbReference type="NCBIfam" id="TIGR01730">
    <property type="entry name" value="RND_mfp"/>
    <property type="match status" value="1"/>
</dbReference>
<dbReference type="Gene3D" id="2.40.50.100">
    <property type="match status" value="1"/>
</dbReference>
<dbReference type="PANTHER" id="PTHR30469">
    <property type="entry name" value="MULTIDRUG RESISTANCE PROTEIN MDTA"/>
    <property type="match status" value="1"/>
</dbReference>
<dbReference type="Pfam" id="PF25954">
    <property type="entry name" value="Beta-barrel_RND_2"/>
    <property type="match status" value="1"/>
</dbReference>
<dbReference type="Gene3D" id="1.10.287.470">
    <property type="entry name" value="Helix hairpin bin"/>
    <property type="match status" value="1"/>
</dbReference>
<accession>A0A6N9NIX4</accession>
<dbReference type="Gene3D" id="2.40.30.170">
    <property type="match status" value="1"/>
</dbReference>
<proteinExistence type="inferred from homology"/>
<dbReference type="InterPro" id="IPR058792">
    <property type="entry name" value="Beta-barrel_RND_2"/>
</dbReference>
<evidence type="ECO:0000313" key="6">
    <source>
        <dbReference type="Proteomes" id="UP000470771"/>
    </source>
</evidence>
<dbReference type="Proteomes" id="UP000470771">
    <property type="component" value="Unassembled WGS sequence"/>
</dbReference>
<sequence length="355" mass="38365">MNKYLKVGIIIIASLALIGYVLSKNKKENEAKIAVVAESNASVAVKVANVKSEVISLDFVANGNFQPIQELTFSAEKTGRVVELFAKEGDQVTIGQTLAIMRGDAINVSAEAAEVAYQNAKTDYSRFENAYKTGGVTKQQLDQAKVALKNAEANYEQAKINLGDTKIKAPINGIINKRFIEKGSMLTATPTTNLFEIVNVSKLKLNVTVDERQVTTLKVGDEVNIKASVYPNQQFKGKITFIAAKADNTLNFPIEIEIENTEDKQLKAGMYGTATFSTSELQQKMTIVPRTAFVGSVSSNQIFVVEDGIAKLKTVTAGKIIGDQVEILNGLSVGEVIVTTGHINLEDGNAVEVIN</sequence>
<dbReference type="Pfam" id="PF25989">
    <property type="entry name" value="YknX_C"/>
    <property type="match status" value="1"/>
</dbReference>
<evidence type="ECO:0000259" key="3">
    <source>
        <dbReference type="Pfam" id="PF25954"/>
    </source>
</evidence>
<gene>
    <name evidence="5" type="ORF">GQN54_04900</name>
</gene>
<feature type="domain" description="YknX-like C-terminal permuted SH3-like" evidence="4">
    <location>
        <begin position="288"/>
        <end position="353"/>
    </location>
</feature>
<dbReference type="RefSeq" id="WP_160632399.1">
    <property type="nucleotide sequence ID" value="NZ_WWNE01000005.1"/>
</dbReference>
<evidence type="ECO:0000313" key="5">
    <source>
        <dbReference type="EMBL" id="NBG65441.1"/>
    </source>
</evidence>